<evidence type="ECO:0000256" key="19">
    <source>
        <dbReference type="ARBA" id="ARBA00045420"/>
    </source>
</evidence>
<evidence type="ECO:0000256" key="4">
    <source>
        <dbReference type="ARBA" id="ARBA00022448"/>
    </source>
</evidence>
<proteinExistence type="inferred from homology"/>
<feature type="transmembrane region" description="Helical" evidence="21">
    <location>
        <begin position="12"/>
        <end position="33"/>
    </location>
</feature>
<organism evidence="22 23">
    <name type="scientific">Cirrhinus mrigala</name>
    <name type="common">Mrigala</name>
    <dbReference type="NCBI Taxonomy" id="683832"/>
    <lineage>
        <taxon>Eukaryota</taxon>
        <taxon>Metazoa</taxon>
        <taxon>Chordata</taxon>
        <taxon>Craniata</taxon>
        <taxon>Vertebrata</taxon>
        <taxon>Euteleostomi</taxon>
        <taxon>Actinopterygii</taxon>
        <taxon>Neopterygii</taxon>
        <taxon>Teleostei</taxon>
        <taxon>Ostariophysi</taxon>
        <taxon>Cypriniformes</taxon>
        <taxon>Cyprinidae</taxon>
        <taxon>Labeoninae</taxon>
        <taxon>Labeonini</taxon>
        <taxon>Cirrhinus</taxon>
    </lineage>
</organism>
<keyword evidence="7 21" id="KW-0812">Transmembrane</keyword>
<sequence length="65" mass="7131">AFAGATIHDCFNWLSVLVLLPVEVASGLMSYLARVTVSSFQLHSGEEAPELLKKLTEPFTKLIIQ</sequence>
<evidence type="ECO:0000256" key="1">
    <source>
        <dbReference type="ARBA" id="ARBA00004424"/>
    </source>
</evidence>
<evidence type="ECO:0000256" key="12">
    <source>
        <dbReference type="ARBA" id="ARBA00023157"/>
    </source>
</evidence>
<keyword evidence="8" id="KW-0769">Symport</keyword>
<keyword evidence="12" id="KW-1015">Disulfide bond</keyword>
<evidence type="ECO:0000256" key="13">
    <source>
        <dbReference type="ARBA" id="ARBA00023180"/>
    </source>
</evidence>
<keyword evidence="6" id="KW-0597">Phosphoprotein</keyword>
<keyword evidence="4" id="KW-0813">Transport</keyword>
<evidence type="ECO:0000256" key="11">
    <source>
        <dbReference type="ARBA" id="ARBA00023136"/>
    </source>
</evidence>
<evidence type="ECO:0000256" key="8">
    <source>
        <dbReference type="ARBA" id="ARBA00022847"/>
    </source>
</evidence>
<dbReference type="AlphaFoldDB" id="A0ABD0PQX3"/>
<evidence type="ECO:0000256" key="20">
    <source>
        <dbReference type="ARBA" id="ARBA00046944"/>
    </source>
</evidence>
<comment type="caution">
    <text evidence="22">The sequence shown here is derived from an EMBL/GenBank/DDBJ whole genome shotgun (WGS) entry which is preliminary data.</text>
</comment>
<evidence type="ECO:0000256" key="5">
    <source>
        <dbReference type="ARBA" id="ARBA00022475"/>
    </source>
</evidence>
<evidence type="ECO:0000256" key="9">
    <source>
        <dbReference type="ARBA" id="ARBA00022989"/>
    </source>
</evidence>
<evidence type="ECO:0000256" key="21">
    <source>
        <dbReference type="SAM" id="Phobius"/>
    </source>
</evidence>
<dbReference type="PANTHER" id="PTHR10010">
    <property type="entry name" value="SOLUTE CARRIER FAMILY 34 SODIUM PHOSPHATE , MEMBER 2-RELATED"/>
    <property type="match status" value="1"/>
</dbReference>
<reference evidence="22 23" key="1">
    <citation type="submission" date="2024-05" db="EMBL/GenBank/DDBJ databases">
        <title>Genome sequencing and assembly of Indian major carp, Cirrhinus mrigala (Hamilton, 1822).</title>
        <authorList>
            <person name="Mohindra V."/>
            <person name="Chowdhury L.M."/>
            <person name="Lal K."/>
            <person name="Jena J.K."/>
        </authorList>
    </citation>
    <scope>NUCLEOTIDE SEQUENCE [LARGE SCALE GENOMIC DNA]</scope>
    <source>
        <strain evidence="22">CM1030</strain>
        <tissue evidence="22">Blood</tissue>
    </source>
</reference>
<dbReference type="GO" id="GO:0005436">
    <property type="term" value="F:sodium:phosphate symporter activity"/>
    <property type="evidence" value="ECO:0007669"/>
    <property type="project" value="UniProtKB-ARBA"/>
</dbReference>
<keyword evidence="10" id="KW-0406">Ion transport</keyword>
<evidence type="ECO:0000313" key="22">
    <source>
        <dbReference type="EMBL" id="KAL0176417.1"/>
    </source>
</evidence>
<dbReference type="PANTHER" id="PTHR10010:SF21">
    <property type="entry name" value="SODIUM-DEPENDENT PHOSPHATE TRANSPORT PROTEIN 2A"/>
    <property type="match status" value="1"/>
</dbReference>
<dbReference type="GO" id="GO:0016324">
    <property type="term" value="C:apical plasma membrane"/>
    <property type="evidence" value="ECO:0007669"/>
    <property type="project" value="UniProtKB-SubCell"/>
</dbReference>
<feature type="non-terminal residue" evidence="22">
    <location>
        <position position="1"/>
    </location>
</feature>
<comment type="similarity">
    <text evidence="2">Belongs to the SLC34A transporter family.</text>
</comment>
<comment type="catalytic activity">
    <reaction evidence="18">
        <text>3 Na(+)(out) + phosphate(out) = 3 Na(+)(in) + phosphate(in)</text>
        <dbReference type="Rhea" id="RHEA:71255"/>
        <dbReference type="ChEBI" id="CHEBI:29101"/>
        <dbReference type="ChEBI" id="CHEBI:43474"/>
    </reaction>
    <physiologicalReaction direction="left-to-right" evidence="18">
        <dbReference type="Rhea" id="RHEA:71256"/>
    </physiologicalReaction>
</comment>
<keyword evidence="13" id="KW-0325">Glycoprotein</keyword>
<evidence type="ECO:0000256" key="7">
    <source>
        <dbReference type="ARBA" id="ARBA00022692"/>
    </source>
</evidence>
<evidence type="ECO:0000256" key="18">
    <source>
        <dbReference type="ARBA" id="ARBA00034042"/>
    </source>
</evidence>
<evidence type="ECO:0000256" key="10">
    <source>
        <dbReference type="ARBA" id="ARBA00023065"/>
    </source>
</evidence>
<evidence type="ECO:0000256" key="6">
    <source>
        <dbReference type="ARBA" id="ARBA00022553"/>
    </source>
</evidence>
<keyword evidence="11 21" id="KW-0472">Membrane</keyword>
<comment type="function">
    <text evidence="19">Involved in actively transporting phosphate into cells via Na(+) cotransport in the renal brush border membrane. The cotransport has a Na(+):Pi stoichiometry of 3:1 and is electrogenic.</text>
</comment>
<keyword evidence="14" id="KW-0915">Sodium</keyword>
<evidence type="ECO:0000256" key="3">
    <source>
        <dbReference type="ARBA" id="ARBA00020021"/>
    </source>
</evidence>
<keyword evidence="5" id="KW-1003">Cell membrane</keyword>
<keyword evidence="23" id="KW-1185">Reference proteome</keyword>
<dbReference type="EMBL" id="JAMKFB020000014">
    <property type="protein sequence ID" value="KAL0176417.1"/>
    <property type="molecule type" value="Genomic_DNA"/>
</dbReference>
<evidence type="ECO:0000256" key="2">
    <source>
        <dbReference type="ARBA" id="ARBA00005808"/>
    </source>
</evidence>
<accession>A0ABD0PQX3</accession>
<keyword evidence="9 21" id="KW-1133">Transmembrane helix</keyword>
<dbReference type="InterPro" id="IPR003841">
    <property type="entry name" value="Na/Pi_transpt"/>
</dbReference>
<name>A0ABD0PQX3_CIRMR</name>
<evidence type="ECO:0000256" key="14">
    <source>
        <dbReference type="ARBA" id="ARBA00023201"/>
    </source>
</evidence>
<comment type="subunit">
    <text evidence="20">Interacts via its C-terminal region with NHERF4. Interacts with NHERF1. Interacts with TMEM174; regulates SLC34A1 internalization by PTH and FGF23.</text>
</comment>
<keyword evidence="14" id="KW-0739">Sodium transport</keyword>
<evidence type="ECO:0000256" key="15">
    <source>
        <dbReference type="ARBA" id="ARBA00029614"/>
    </source>
</evidence>
<protein>
    <recommendedName>
        <fullName evidence="3">Sodium-dependent phosphate transport protein 2A</fullName>
    </recommendedName>
    <alternativeName>
        <fullName evidence="17">Na(+)-dependent phosphate cotransporter 2A</fullName>
    </alternativeName>
    <alternativeName>
        <fullName evidence="15">Sodium/phosphate cotransporter 2A</fullName>
    </alternativeName>
    <alternativeName>
        <fullName evidence="16">Solute carrier family 34 member 1</fullName>
    </alternativeName>
</protein>
<comment type="subcellular location">
    <subcellularLocation>
        <location evidence="1">Apical cell membrane</location>
        <topology evidence="1">Multi-pass membrane protein</topology>
    </subcellularLocation>
</comment>
<dbReference type="Proteomes" id="UP001529510">
    <property type="component" value="Unassembled WGS sequence"/>
</dbReference>
<evidence type="ECO:0000313" key="23">
    <source>
        <dbReference type="Proteomes" id="UP001529510"/>
    </source>
</evidence>
<feature type="non-terminal residue" evidence="22">
    <location>
        <position position="65"/>
    </location>
</feature>
<evidence type="ECO:0000256" key="16">
    <source>
        <dbReference type="ARBA" id="ARBA00029764"/>
    </source>
</evidence>
<evidence type="ECO:0000256" key="17">
    <source>
        <dbReference type="ARBA" id="ARBA00031850"/>
    </source>
</evidence>
<gene>
    <name evidence="22" type="ORF">M9458_028747</name>
</gene>